<dbReference type="InterPro" id="IPR043128">
    <property type="entry name" value="Rev_trsase/Diguanyl_cyclase"/>
</dbReference>
<dbReference type="EMBL" id="JAJUOS010000019">
    <property type="protein sequence ID" value="MCE5975188.1"/>
    <property type="molecule type" value="Genomic_DNA"/>
</dbReference>
<gene>
    <name evidence="2" type="ORF">LZA78_17080</name>
</gene>
<dbReference type="CDD" id="cd01949">
    <property type="entry name" value="GGDEF"/>
    <property type="match status" value="1"/>
</dbReference>
<name>A0ABS8Z067_9RHOB</name>
<dbReference type="Pfam" id="PF00990">
    <property type="entry name" value="GGDEF"/>
    <property type="match status" value="1"/>
</dbReference>
<dbReference type="InterPro" id="IPR000160">
    <property type="entry name" value="GGDEF_dom"/>
</dbReference>
<reference evidence="2 3" key="1">
    <citation type="submission" date="2021-12" db="EMBL/GenBank/DDBJ databases">
        <title>Sinirhodobacter sp. WL0062 is a bacterium isolated from seawater.</title>
        <authorList>
            <person name="Wang L."/>
            <person name="He W."/>
            <person name="Zhang D.-F."/>
        </authorList>
    </citation>
    <scope>NUCLEOTIDE SEQUENCE [LARGE SCALE GENOMIC DNA]</scope>
    <source>
        <strain evidence="2 3">WL0062</strain>
    </source>
</reference>
<evidence type="ECO:0000259" key="1">
    <source>
        <dbReference type="PROSITE" id="PS50887"/>
    </source>
</evidence>
<dbReference type="PANTHER" id="PTHR46663">
    <property type="entry name" value="DIGUANYLATE CYCLASE DGCT-RELATED"/>
    <property type="match status" value="1"/>
</dbReference>
<feature type="domain" description="GGDEF" evidence="1">
    <location>
        <begin position="207"/>
        <end position="341"/>
    </location>
</feature>
<proteinExistence type="predicted"/>
<keyword evidence="3" id="KW-1185">Reference proteome</keyword>
<dbReference type="InterPro" id="IPR052163">
    <property type="entry name" value="DGC-Regulatory_Protein"/>
</dbReference>
<dbReference type="SMART" id="SM00267">
    <property type="entry name" value="GGDEF"/>
    <property type="match status" value="1"/>
</dbReference>
<dbReference type="RefSeq" id="WP_233678105.1">
    <property type="nucleotide sequence ID" value="NZ_JAJUOS010000019.1"/>
</dbReference>
<protein>
    <submittedName>
        <fullName evidence="2">GGDEF domain-containing protein</fullName>
    </submittedName>
</protein>
<dbReference type="Proteomes" id="UP001521181">
    <property type="component" value="Unassembled WGS sequence"/>
</dbReference>
<dbReference type="PROSITE" id="PS50887">
    <property type="entry name" value="GGDEF"/>
    <property type="match status" value="1"/>
</dbReference>
<dbReference type="PANTHER" id="PTHR46663:SF4">
    <property type="entry name" value="DIGUANYLATE CYCLASE DGCT-RELATED"/>
    <property type="match status" value="1"/>
</dbReference>
<dbReference type="NCBIfam" id="TIGR00254">
    <property type="entry name" value="GGDEF"/>
    <property type="match status" value="1"/>
</dbReference>
<dbReference type="SUPFAM" id="SSF55073">
    <property type="entry name" value="Nucleotide cyclase"/>
    <property type="match status" value="1"/>
</dbReference>
<evidence type="ECO:0000313" key="3">
    <source>
        <dbReference type="Proteomes" id="UP001521181"/>
    </source>
</evidence>
<sequence length="350" mass="37820">MTVPCACQNWLRLARGLGPDALGQLMPMFLWLDPQGRISALGPALSKILGPGRLLGARFEQHFRLRCARAGRSGVASALDGRRRISLSLRARPEITLRGSVADVGMGASDGLLLNLSFGIHLAEAVREFGLTETDFAPSDLAMELLYLQEAKATVLNELRALTVRLEDARRSALSEAQTDPLTGVANRRAFDLALERLIRGLGRGGQSFALAHVDLDYFKSVNDTLGHAAGDQLLRNVARVLEEETRRSDLVARVGGDEFVLLLRGASDRDRLHSLGERIIARLEEPFSYGEQTCRISASIGVALSPDYDEPTAEVMLADADAALYLSKRLGKGRCSLASASAAAEGMRA</sequence>
<comment type="caution">
    <text evidence="2">The sequence shown here is derived from an EMBL/GenBank/DDBJ whole genome shotgun (WGS) entry which is preliminary data.</text>
</comment>
<evidence type="ECO:0000313" key="2">
    <source>
        <dbReference type="EMBL" id="MCE5975188.1"/>
    </source>
</evidence>
<accession>A0ABS8Z067</accession>
<organism evidence="2 3">
    <name type="scientific">Rhodobacter flavimaris</name>
    <dbReference type="NCBI Taxonomy" id="2907145"/>
    <lineage>
        <taxon>Bacteria</taxon>
        <taxon>Pseudomonadati</taxon>
        <taxon>Pseudomonadota</taxon>
        <taxon>Alphaproteobacteria</taxon>
        <taxon>Rhodobacterales</taxon>
        <taxon>Rhodobacter group</taxon>
        <taxon>Rhodobacter</taxon>
    </lineage>
</organism>
<dbReference type="Gene3D" id="3.30.70.270">
    <property type="match status" value="1"/>
</dbReference>
<dbReference type="InterPro" id="IPR029787">
    <property type="entry name" value="Nucleotide_cyclase"/>
</dbReference>